<dbReference type="Proteomes" id="UP001373714">
    <property type="component" value="Unassembled WGS sequence"/>
</dbReference>
<dbReference type="Gene3D" id="2.60.120.650">
    <property type="entry name" value="Cupin"/>
    <property type="match status" value="1"/>
</dbReference>
<dbReference type="AlphaFoldDB" id="A0AAV9UN13"/>
<dbReference type="EMBL" id="JAVHNS010000010">
    <property type="protein sequence ID" value="KAK6342285.1"/>
    <property type="molecule type" value="Genomic_DNA"/>
</dbReference>
<proteinExistence type="predicted"/>
<accession>A0AAV9UN13</accession>
<feature type="region of interest" description="Disordered" evidence="1">
    <location>
        <begin position="497"/>
        <end position="534"/>
    </location>
</feature>
<name>A0AAV9UN13_9PEZI</name>
<reference evidence="3 4" key="1">
    <citation type="submission" date="2019-10" db="EMBL/GenBank/DDBJ databases">
        <authorList>
            <person name="Palmer J.M."/>
        </authorList>
    </citation>
    <scope>NUCLEOTIDE SEQUENCE [LARGE SCALE GENOMIC DNA]</scope>
    <source>
        <strain evidence="3 4">TWF730</strain>
    </source>
</reference>
<feature type="compositionally biased region" description="Basic and acidic residues" evidence="1">
    <location>
        <begin position="502"/>
        <end position="526"/>
    </location>
</feature>
<feature type="compositionally biased region" description="Low complexity" evidence="1">
    <location>
        <begin position="446"/>
        <end position="459"/>
    </location>
</feature>
<sequence length="534" mass="58842">MSVQGELKTRQEYLELLDRLEKHGLVEGIPSWSAIVPRDRIRVLPVFSKEEISPGTVPKDHPSLVRSYFSPDHPAMQAMKRLPDSLNPEGTYRVMPPGSTCADVLSSLREEMEVPSSQYTTGSPLSPASPPSPASPQTSQPQSKRIPGIIGARVPQLNDFLPESLLSSIGFSVAGNALKDRVANITPAGYQANPHVDLMEVVLAVGTTTKLWILYKTPAADVKGTIIRESMDTFDLESMRRVLSTWTAGPFYIVLQRPGDLLIVPSGWWHFVETLTGGVLSGIETFLAQGFNIQQNVAHLEAEFDLALPRDPALRTASHQDVQDAVGYFWKLVQYTSQLLDQDKDPWPFLRSVTGALQSLKKMLVSICESFKESVLSFTFLKSQCDTLKSLLRKLSGALKSAIERANEVIDERGICATLRACKWEKGRVGSGKKGEGGPGSDEVDSNVGGASGPSSGAGAIASQSGWVSHCLNSQRHYPLKMWLESLDDVIAFKSQERKRKLAESRDEQRAQREESRARATEEPVRRSKRLPNH</sequence>
<evidence type="ECO:0000313" key="4">
    <source>
        <dbReference type="Proteomes" id="UP001373714"/>
    </source>
</evidence>
<protein>
    <recommendedName>
        <fullName evidence="2">JmjC domain-containing protein</fullName>
    </recommendedName>
</protein>
<gene>
    <name evidence="3" type="ORF">TWF730_001761</name>
</gene>
<evidence type="ECO:0000256" key="1">
    <source>
        <dbReference type="SAM" id="MobiDB-lite"/>
    </source>
</evidence>
<dbReference type="InterPro" id="IPR003347">
    <property type="entry name" value="JmjC_dom"/>
</dbReference>
<feature type="domain" description="JmjC" evidence="2">
    <location>
        <begin position="150"/>
        <end position="308"/>
    </location>
</feature>
<feature type="region of interest" description="Disordered" evidence="1">
    <location>
        <begin position="112"/>
        <end position="144"/>
    </location>
</feature>
<evidence type="ECO:0000313" key="3">
    <source>
        <dbReference type="EMBL" id="KAK6342285.1"/>
    </source>
</evidence>
<dbReference type="SUPFAM" id="SSF51197">
    <property type="entry name" value="Clavaminate synthase-like"/>
    <property type="match status" value="1"/>
</dbReference>
<keyword evidence="4" id="KW-1185">Reference proteome</keyword>
<dbReference type="PROSITE" id="PS51184">
    <property type="entry name" value="JMJC"/>
    <property type="match status" value="1"/>
</dbReference>
<comment type="caution">
    <text evidence="3">The sequence shown here is derived from an EMBL/GenBank/DDBJ whole genome shotgun (WGS) entry which is preliminary data.</text>
</comment>
<organism evidence="3 4">
    <name type="scientific">Orbilia blumenaviensis</name>
    <dbReference type="NCBI Taxonomy" id="1796055"/>
    <lineage>
        <taxon>Eukaryota</taxon>
        <taxon>Fungi</taxon>
        <taxon>Dikarya</taxon>
        <taxon>Ascomycota</taxon>
        <taxon>Pezizomycotina</taxon>
        <taxon>Orbiliomycetes</taxon>
        <taxon>Orbiliales</taxon>
        <taxon>Orbiliaceae</taxon>
        <taxon>Orbilia</taxon>
    </lineage>
</organism>
<feature type="region of interest" description="Disordered" evidence="1">
    <location>
        <begin position="428"/>
        <end position="459"/>
    </location>
</feature>
<evidence type="ECO:0000259" key="2">
    <source>
        <dbReference type="PROSITE" id="PS51184"/>
    </source>
</evidence>